<dbReference type="KEGG" id="sku:Sulku_1219"/>
<keyword evidence="2" id="KW-1185">Reference proteome</keyword>
<name>E4TXH3_SULKY</name>
<evidence type="ECO:0000313" key="2">
    <source>
        <dbReference type="Proteomes" id="UP000008721"/>
    </source>
</evidence>
<sequence length="383" mass="42858">MSNFFKAVFSVPFLQRLEKLRLFACDRVSLLRRILCPIYPLVYADDVRGEISAETLVVLSPKEYWVMEASLNVSTEKEAIKYAPALFDLGENHLYQAKKTADNSYLLLAYNPKEVENKIRKNPILSNAQKVTFAQWVFGDLDKPVRLNNNRYLSVVDGIVLEMEVAYLSKHGSITLEEALRSPQKSYKSVSLSTLISDTPAPKTFKMSLFVLLLLSGNFFFQAVNDHLTIAESNAKIEALLNSSHLSATSIERDVILRSLREKEETQLALRQKCYAVSMLDIPLEKAVSNVPATLSGNEGIVLIPGSKPGDSNRLLIDGKTDTASAIGGMTGFSELLYDGKTLKITLDAADDKRADEIKSIVLKKFKHSRINEQNHKIEVRIK</sequence>
<dbReference type="STRING" id="709032.Sulku_1219"/>
<accession>E4TXH3</accession>
<organism evidence="1 2">
    <name type="scientific">Sulfuricurvum kujiense (strain ATCC BAA-921 / DSM 16994 / JCM 11577 / YK-1)</name>
    <dbReference type="NCBI Taxonomy" id="709032"/>
    <lineage>
        <taxon>Bacteria</taxon>
        <taxon>Pseudomonadati</taxon>
        <taxon>Campylobacterota</taxon>
        <taxon>Epsilonproteobacteria</taxon>
        <taxon>Campylobacterales</taxon>
        <taxon>Sulfurimonadaceae</taxon>
        <taxon>Sulfuricurvum</taxon>
    </lineage>
</organism>
<dbReference type="RefSeq" id="WP_013460079.1">
    <property type="nucleotide sequence ID" value="NC_014762.1"/>
</dbReference>
<proteinExistence type="predicted"/>
<dbReference type="OrthoDB" id="9785974at2"/>
<dbReference type="EMBL" id="CP002355">
    <property type="protein sequence ID" value="ADR33882.1"/>
    <property type="molecule type" value="Genomic_DNA"/>
</dbReference>
<evidence type="ECO:0000313" key="1">
    <source>
        <dbReference type="EMBL" id="ADR33882.1"/>
    </source>
</evidence>
<dbReference type="AlphaFoldDB" id="E4TXH3"/>
<gene>
    <name evidence="1" type="ordered locus">Sulku_1219</name>
</gene>
<reference evidence="1 2" key="1">
    <citation type="journal article" date="2012" name="Stand. Genomic Sci.">
        <title>Complete genome sequence of the sulfur compounds oxidizing chemolithoautotroph Sulfuricurvum kujiense type strain (YK-1(T)).</title>
        <authorList>
            <person name="Han C."/>
            <person name="Kotsyurbenko O."/>
            <person name="Chertkov O."/>
            <person name="Held B."/>
            <person name="Lapidus A."/>
            <person name="Nolan M."/>
            <person name="Lucas S."/>
            <person name="Hammon N."/>
            <person name="Deshpande S."/>
            <person name="Cheng J.F."/>
            <person name="Tapia R."/>
            <person name="Goodwin L.A."/>
            <person name="Pitluck S."/>
            <person name="Liolios K."/>
            <person name="Pagani I."/>
            <person name="Ivanova N."/>
            <person name="Mavromatis K."/>
            <person name="Mikhailova N."/>
            <person name="Pati A."/>
            <person name="Chen A."/>
            <person name="Palaniappan K."/>
            <person name="Land M."/>
            <person name="Hauser L."/>
            <person name="Chang Y.J."/>
            <person name="Jeffries C.D."/>
            <person name="Brambilla E.M."/>
            <person name="Rohde M."/>
            <person name="Spring S."/>
            <person name="Sikorski J."/>
            <person name="Goker M."/>
            <person name="Woyke T."/>
            <person name="Bristow J."/>
            <person name="Eisen J.A."/>
            <person name="Markowitz V."/>
            <person name="Hugenholtz P."/>
            <person name="Kyrpides N.C."/>
            <person name="Klenk H.P."/>
            <person name="Detter J.C."/>
        </authorList>
    </citation>
    <scope>NUCLEOTIDE SEQUENCE [LARGE SCALE GENOMIC DNA]</scope>
    <source>
        <strain evidence="2">ATCC BAA-921 / DSM 16994 / JCM 11577 / YK-1</strain>
    </source>
</reference>
<protein>
    <submittedName>
        <fullName evidence="1">Uncharacterized protein</fullName>
    </submittedName>
</protein>
<dbReference type="Proteomes" id="UP000008721">
    <property type="component" value="Chromosome"/>
</dbReference>
<dbReference type="HOGENOM" id="CLU_721458_0_0_7"/>